<dbReference type="AlphaFoldDB" id="A0A2W4ZXV3"/>
<organism evidence="1 2">
    <name type="scientific">Micavibrio aeruginosavorus</name>
    <dbReference type="NCBI Taxonomy" id="349221"/>
    <lineage>
        <taxon>Bacteria</taxon>
        <taxon>Pseudomonadati</taxon>
        <taxon>Bdellovibrionota</taxon>
        <taxon>Bdellovibrionia</taxon>
        <taxon>Bdellovibrionales</taxon>
        <taxon>Pseudobdellovibrionaceae</taxon>
        <taxon>Micavibrio</taxon>
    </lineage>
</organism>
<sequence>MHTYDEHKQQAFAWFTGLRDTICTAFEAVENELGNSSAPAGAFE</sequence>
<comment type="caution">
    <text evidence="1">The sequence shown here is derived from an EMBL/GenBank/DDBJ whole genome shotgun (WGS) entry which is preliminary data.</text>
</comment>
<reference evidence="1 2" key="1">
    <citation type="submission" date="2017-08" db="EMBL/GenBank/DDBJ databases">
        <title>Infants hospitalized years apart are colonized by the same room-sourced microbial strains.</title>
        <authorList>
            <person name="Brooks B."/>
            <person name="Olm M.R."/>
            <person name="Firek B.A."/>
            <person name="Baker R."/>
            <person name="Thomas B.C."/>
            <person name="Morowitz M.J."/>
            <person name="Banfield J.F."/>
        </authorList>
    </citation>
    <scope>NUCLEOTIDE SEQUENCE [LARGE SCALE GENOMIC DNA]</scope>
    <source>
        <strain evidence="1">S2_018_000_R2_104</strain>
    </source>
</reference>
<dbReference type="EMBL" id="QFNK01000160">
    <property type="protein sequence ID" value="PZO85049.1"/>
    <property type="molecule type" value="Genomic_DNA"/>
</dbReference>
<feature type="non-terminal residue" evidence="1">
    <location>
        <position position="44"/>
    </location>
</feature>
<gene>
    <name evidence="1" type="ORF">DI626_07820</name>
</gene>
<proteinExistence type="predicted"/>
<accession>A0A2W4ZXV3</accession>
<dbReference type="Proteomes" id="UP000249557">
    <property type="component" value="Unassembled WGS sequence"/>
</dbReference>
<name>A0A2W4ZXV3_9BACT</name>
<protein>
    <submittedName>
        <fullName evidence="1">Coproporphyrinogen III oxidase</fullName>
    </submittedName>
</protein>
<evidence type="ECO:0000313" key="2">
    <source>
        <dbReference type="Proteomes" id="UP000249557"/>
    </source>
</evidence>
<evidence type="ECO:0000313" key="1">
    <source>
        <dbReference type="EMBL" id="PZO85049.1"/>
    </source>
</evidence>